<evidence type="ECO:0000256" key="3">
    <source>
        <dbReference type="ARBA" id="ARBA00022801"/>
    </source>
</evidence>
<keyword evidence="5 7" id="KW-0067">ATP-binding</keyword>
<protein>
    <recommendedName>
        <fullName evidence="7">ATP-dependent DNA helicase</fullName>
        <ecNumber evidence="7">5.6.2.4</ecNumber>
    </recommendedName>
</protein>
<dbReference type="GO" id="GO:0005524">
    <property type="term" value="F:ATP binding"/>
    <property type="evidence" value="ECO:0007669"/>
    <property type="project" value="UniProtKB-KW"/>
</dbReference>
<dbReference type="PANTHER" id="PTHR13710:SF152">
    <property type="entry name" value="ATP-DEPENDENT DNA HELICASE Q5"/>
    <property type="match status" value="1"/>
</dbReference>
<evidence type="ECO:0000256" key="5">
    <source>
        <dbReference type="ARBA" id="ARBA00022840"/>
    </source>
</evidence>
<dbReference type="AlphaFoldDB" id="A0A5K3FU21"/>
<evidence type="ECO:0000313" key="11">
    <source>
        <dbReference type="WBParaSite" id="MCU_011720-RA"/>
    </source>
</evidence>
<dbReference type="GO" id="GO:0009378">
    <property type="term" value="F:four-way junction helicase activity"/>
    <property type="evidence" value="ECO:0007669"/>
    <property type="project" value="TreeGrafter"/>
</dbReference>
<evidence type="ECO:0000256" key="7">
    <source>
        <dbReference type="RuleBase" id="RU364117"/>
    </source>
</evidence>
<keyword evidence="2 7" id="KW-0547">Nucleotide-binding</keyword>
<keyword evidence="7" id="KW-0539">Nucleus</keyword>
<name>A0A5K3FU21_MESCO</name>
<dbReference type="Gene3D" id="3.40.50.300">
    <property type="entry name" value="P-loop containing nucleotide triphosphate hydrolases"/>
    <property type="match status" value="2"/>
</dbReference>
<proteinExistence type="inferred from homology"/>
<dbReference type="GO" id="GO:0003676">
    <property type="term" value="F:nucleic acid binding"/>
    <property type="evidence" value="ECO:0007669"/>
    <property type="project" value="InterPro"/>
</dbReference>
<dbReference type="CDD" id="cd18794">
    <property type="entry name" value="SF2_C_RecQ"/>
    <property type="match status" value="1"/>
</dbReference>
<dbReference type="InterPro" id="IPR001650">
    <property type="entry name" value="Helicase_C-like"/>
</dbReference>
<feature type="domain" description="Helicase ATP-binding" evidence="9">
    <location>
        <begin position="30"/>
        <end position="213"/>
    </location>
</feature>
<dbReference type="PANTHER" id="PTHR13710">
    <property type="entry name" value="DNA HELICASE RECQ FAMILY MEMBER"/>
    <property type="match status" value="1"/>
</dbReference>
<dbReference type="InterPro" id="IPR032284">
    <property type="entry name" value="RecQ_Zn-bd"/>
</dbReference>
<feature type="compositionally biased region" description="Pro residues" evidence="8">
    <location>
        <begin position="807"/>
        <end position="823"/>
    </location>
</feature>
<comment type="catalytic activity">
    <reaction evidence="7">
        <text>ATP + H2O = ADP + phosphate + H(+)</text>
        <dbReference type="Rhea" id="RHEA:13065"/>
        <dbReference type="ChEBI" id="CHEBI:15377"/>
        <dbReference type="ChEBI" id="CHEBI:15378"/>
        <dbReference type="ChEBI" id="CHEBI:30616"/>
        <dbReference type="ChEBI" id="CHEBI:43474"/>
        <dbReference type="ChEBI" id="CHEBI:456216"/>
    </reaction>
</comment>
<evidence type="ECO:0000259" key="9">
    <source>
        <dbReference type="PROSITE" id="PS51192"/>
    </source>
</evidence>
<dbReference type="PROSITE" id="PS51192">
    <property type="entry name" value="HELICASE_ATP_BIND_1"/>
    <property type="match status" value="1"/>
</dbReference>
<sequence>MDKSDNVLNVLRDVFHFQDFKSKLQESAIRCVAEGSHNVFISMPTGSGKSLCYQLPAVLKDGVSIIISPLLALICDQLSHLSKLKIPAATLNSKQSLQERSDVMKRLLRPPGSIENFALPRIKLLYVTPEQCETTGFRSLAKNLTESGSVKYFFVDEAHCVSEWGHDFRPAYLRLGKLRSTLFPMVPCIALTATANSRVKTDIISTLQLDPRTACEEGGLEITNFKEFVTGVFRPNLYYDVIFSDLLKTPYDDLSSFIGKCLCDVNQLQKSSKSSCSGIVYCRTREDCETVAHQLSIRGVLTRAYHAGLRKSDRTKVQEEWFKGSFPVVAATISFGMGVDKSNVRCVVHWTIPKSLAAYYQESGRAGRDGLPSFCRIYYAKQERDTVAFLIGQQSESATTKKKKEYREKGVQDLALMINYVESVQCRHNQLAAYFGDDPPSCVDRCDVCANPTQVSQQLAGYKRLIYGNLGEQRGLLDDGALDTNLYRAKPRRKGEGWEDYEDNSETNRRDSDEEDRRQRSKFIAEELARRRKAAQSNCPKVPWISAALDSPLIDPESKLINGLTGKSRDQTLQLLITAACGHVIGADNAGSDQSTDKLRLCNLAARLEHQIFKTAKVAGVYRGHMARKIGQTRKLPSLSALYDAFAQWLGAPVASFFGDTKTASDSPGPAVKVDEDAKSPVVEQAAPSPTPVAKQSTPEPPSGVKPDDIMQSTCFPPSLKKALLGDKVEEPNQHQQPTTTLKPSAEKMTYFWEKSKLEGANQKRPSTFDLDAAPPKPKVPKVEEPPPVHFLLEPTLEAPQSQKTTPPHPRPLKRSPPNPENAPRPANEAQTRTKGCTSATHSASFNHASLSGTEDQRCDSGGFHRERRKKEHVSHFSVSTIRAQ</sequence>
<comment type="catalytic activity">
    <reaction evidence="6 7">
        <text>Couples ATP hydrolysis with the unwinding of duplex DNA by translocating in the 3'-5' direction.</text>
        <dbReference type="EC" id="5.6.2.4"/>
    </reaction>
</comment>
<evidence type="ECO:0000259" key="10">
    <source>
        <dbReference type="PROSITE" id="PS51194"/>
    </source>
</evidence>
<feature type="region of interest" description="Disordered" evidence="8">
    <location>
        <begin position="662"/>
        <end position="716"/>
    </location>
</feature>
<evidence type="ECO:0000256" key="6">
    <source>
        <dbReference type="ARBA" id="ARBA00034617"/>
    </source>
</evidence>
<dbReference type="InterPro" id="IPR004589">
    <property type="entry name" value="DNA_helicase_ATP-dep_RecQ"/>
</dbReference>
<dbReference type="EC" id="5.6.2.4" evidence="7"/>
<dbReference type="GO" id="GO:0005737">
    <property type="term" value="C:cytoplasm"/>
    <property type="evidence" value="ECO:0007669"/>
    <property type="project" value="TreeGrafter"/>
</dbReference>
<dbReference type="GO" id="GO:0000724">
    <property type="term" value="P:double-strand break repair via homologous recombination"/>
    <property type="evidence" value="ECO:0007669"/>
    <property type="project" value="TreeGrafter"/>
</dbReference>
<dbReference type="InterPro" id="IPR011545">
    <property type="entry name" value="DEAD/DEAH_box_helicase_dom"/>
</dbReference>
<comment type="subcellular location">
    <subcellularLocation>
        <location evidence="7">Nucleus</location>
    </subcellularLocation>
</comment>
<evidence type="ECO:0000256" key="2">
    <source>
        <dbReference type="ARBA" id="ARBA00022741"/>
    </source>
</evidence>
<dbReference type="InterPro" id="IPR014001">
    <property type="entry name" value="Helicase_ATP-bd"/>
</dbReference>
<comment type="similarity">
    <text evidence="1 7">Belongs to the helicase family. RecQ subfamily.</text>
</comment>
<reference evidence="11" key="1">
    <citation type="submission" date="2019-11" db="UniProtKB">
        <authorList>
            <consortium name="WormBaseParasite"/>
        </authorList>
    </citation>
    <scope>IDENTIFICATION</scope>
</reference>
<evidence type="ECO:0000256" key="4">
    <source>
        <dbReference type="ARBA" id="ARBA00022806"/>
    </source>
</evidence>
<dbReference type="Pfam" id="PF16124">
    <property type="entry name" value="RecQ_Zn_bind"/>
    <property type="match status" value="1"/>
</dbReference>
<dbReference type="InterPro" id="IPR027417">
    <property type="entry name" value="P-loop_NTPase"/>
</dbReference>
<dbReference type="Pfam" id="PF00271">
    <property type="entry name" value="Helicase_C"/>
    <property type="match status" value="1"/>
</dbReference>
<dbReference type="NCBIfam" id="TIGR00614">
    <property type="entry name" value="recQ_fam"/>
    <property type="match status" value="1"/>
</dbReference>
<feature type="domain" description="Helicase C-terminal" evidence="10">
    <location>
        <begin position="264"/>
        <end position="415"/>
    </location>
</feature>
<dbReference type="WBParaSite" id="MCU_011720-RA">
    <property type="protein sequence ID" value="MCU_011720-RA"/>
    <property type="gene ID" value="MCU_011720"/>
</dbReference>
<accession>A0A5K3FU21</accession>
<evidence type="ECO:0000256" key="1">
    <source>
        <dbReference type="ARBA" id="ARBA00005446"/>
    </source>
</evidence>
<dbReference type="Pfam" id="PF00270">
    <property type="entry name" value="DEAD"/>
    <property type="match status" value="1"/>
</dbReference>
<feature type="compositionally biased region" description="Basic and acidic residues" evidence="8">
    <location>
        <begin position="506"/>
        <end position="518"/>
    </location>
</feature>
<dbReference type="SUPFAM" id="SSF52540">
    <property type="entry name" value="P-loop containing nucleoside triphosphate hydrolases"/>
    <property type="match status" value="1"/>
</dbReference>
<feature type="region of interest" description="Disordered" evidence="8">
    <location>
        <begin position="493"/>
        <end position="518"/>
    </location>
</feature>
<dbReference type="GO" id="GO:0043138">
    <property type="term" value="F:3'-5' DNA helicase activity"/>
    <property type="evidence" value="ECO:0007669"/>
    <property type="project" value="UniProtKB-EC"/>
</dbReference>
<dbReference type="SMART" id="SM00490">
    <property type="entry name" value="HELICc"/>
    <property type="match status" value="1"/>
</dbReference>
<organism evidence="11">
    <name type="scientific">Mesocestoides corti</name>
    <name type="common">Flatworm</name>
    <dbReference type="NCBI Taxonomy" id="53468"/>
    <lineage>
        <taxon>Eukaryota</taxon>
        <taxon>Metazoa</taxon>
        <taxon>Spiralia</taxon>
        <taxon>Lophotrochozoa</taxon>
        <taxon>Platyhelminthes</taxon>
        <taxon>Cestoda</taxon>
        <taxon>Eucestoda</taxon>
        <taxon>Cyclophyllidea</taxon>
        <taxon>Mesocestoididae</taxon>
        <taxon>Mesocestoides</taxon>
    </lineage>
</organism>
<dbReference type="GO" id="GO:0005634">
    <property type="term" value="C:nucleus"/>
    <property type="evidence" value="ECO:0007669"/>
    <property type="project" value="UniProtKB-SubCell"/>
</dbReference>
<feature type="compositionally biased region" description="Polar residues" evidence="8">
    <location>
        <begin position="831"/>
        <end position="854"/>
    </location>
</feature>
<dbReference type="GO" id="GO:0005694">
    <property type="term" value="C:chromosome"/>
    <property type="evidence" value="ECO:0007669"/>
    <property type="project" value="TreeGrafter"/>
</dbReference>
<feature type="compositionally biased region" description="Basic and acidic residues" evidence="8">
    <location>
        <begin position="855"/>
        <end position="865"/>
    </location>
</feature>
<dbReference type="GO" id="GO:0016887">
    <property type="term" value="F:ATP hydrolysis activity"/>
    <property type="evidence" value="ECO:0007669"/>
    <property type="project" value="RHEA"/>
</dbReference>
<dbReference type="CDD" id="cd17920">
    <property type="entry name" value="DEXHc_RecQ"/>
    <property type="match status" value="1"/>
</dbReference>
<keyword evidence="3 7" id="KW-0378">Hydrolase</keyword>
<keyword evidence="4 7" id="KW-0347">Helicase</keyword>
<evidence type="ECO:0000256" key="8">
    <source>
        <dbReference type="SAM" id="MobiDB-lite"/>
    </source>
</evidence>
<dbReference type="PROSITE" id="PS51194">
    <property type="entry name" value="HELICASE_CTER"/>
    <property type="match status" value="1"/>
</dbReference>
<dbReference type="SMART" id="SM00487">
    <property type="entry name" value="DEXDc"/>
    <property type="match status" value="1"/>
</dbReference>
<feature type="region of interest" description="Disordered" evidence="8">
    <location>
        <begin position="753"/>
        <end position="885"/>
    </location>
</feature>
<dbReference type="FunFam" id="3.40.50.300:FF:001389">
    <property type="entry name" value="ATP-dependent DNA helicase RecQ"/>
    <property type="match status" value="1"/>
</dbReference>